<keyword evidence="14" id="KW-1185">Reference proteome</keyword>
<dbReference type="CDD" id="cd06863">
    <property type="entry name" value="PX_Atg24p"/>
    <property type="match status" value="1"/>
</dbReference>
<feature type="compositionally biased region" description="Basic and acidic residues" evidence="11">
    <location>
        <begin position="35"/>
        <end position="49"/>
    </location>
</feature>
<evidence type="ECO:0000256" key="4">
    <source>
        <dbReference type="ARBA" id="ARBA00022448"/>
    </source>
</evidence>
<dbReference type="InterPro" id="IPR001683">
    <property type="entry name" value="PX_dom"/>
</dbReference>
<evidence type="ECO:0000256" key="11">
    <source>
        <dbReference type="SAM" id="MobiDB-lite"/>
    </source>
</evidence>
<feature type="region of interest" description="Disordered" evidence="11">
    <location>
        <begin position="89"/>
        <end position="108"/>
    </location>
</feature>
<evidence type="ECO:0000256" key="3">
    <source>
        <dbReference type="ARBA" id="ARBA00010883"/>
    </source>
</evidence>
<evidence type="ECO:0000256" key="6">
    <source>
        <dbReference type="ARBA" id="ARBA00023121"/>
    </source>
</evidence>
<evidence type="ECO:0000256" key="7">
    <source>
        <dbReference type="ARBA" id="ARBA00023136"/>
    </source>
</evidence>
<dbReference type="RefSeq" id="XP_015466660.1">
    <property type="nucleotide sequence ID" value="XM_015612528.1"/>
</dbReference>
<dbReference type="Gene3D" id="1.20.1270.60">
    <property type="entry name" value="Arfaptin homology (AH) domain/BAR domain"/>
    <property type="match status" value="1"/>
</dbReference>
<organism evidence="13 14">
    <name type="scientific">Debaryomyces fabryi</name>
    <dbReference type="NCBI Taxonomy" id="58627"/>
    <lineage>
        <taxon>Eukaryota</taxon>
        <taxon>Fungi</taxon>
        <taxon>Dikarya</taxon>
        <taxon>Ascomycota</taxon>
        <taxon>Saccharomycotina</taxon>
        <taxon>Pichiomycetes</taxon>
        <taxon>Debaryomycetaceae</taxon>
        <taxon>Debaryomyces</taxon>
    </lineage>
</organism>
<dbReference type="PANTHER" id="PTHR45949">
    <property type="entry name" value="SORTING NEXIN-4"/>
    <property type="match status" value="1"/>
</dbReference>
<keyword evidence="5" id="KW-0963">Cytoplasm</keyword>
<evidence type="ECO:0000313" key="13">
    <source>
        <dbReference type="EMBL" id="KSA00558.1"/>
    </source>
</evidence>
<dbReference type="GO" id="GO:0000422">
    <property type="term" value="P:autophagy of mitochondrion"/>
    <property type="evidence" value="ECO:0007669"/>
    <property type="project" value="TreeGrafter"/>
</dbReference>
<sequence>MSSDDQFTSIQWDRDEVGSNKETKVNKQETITEDDEHHNNDNEDKDKDTTVQNRVENPQEDEEANENNDPSDSLILSKTGDEIIANVESQNEGDHTMSEPGIKVPTSDSLGESYEIKVSVTSPLRDLDSSSKPYISYLLTTTTDHPSVLKLSSVKKEEGRNTVEVTARRRYGDFRFLYDCLSNDHPEVMMPPLPSKLNFKYLTGDTFSTEFVHKRLHSLDRFVRFITSHKVLSQLSIFHLFVSDSADWSTFQKNLKISKVGVQESDADKGNSSMTSNVVNKVVNEELLTETIMNFLTPSKHKRETNKEILEISDKLKKLYENLIKLDKIFTKLNKKNHDLSVDYEQFLQQIMKLSVIQNSPEELTEPSTSEINEQKQFATNFKVFASSLSYFLDNWSNLHKYIDESFLVSLKDCAKYIISLTNLIELQHNKKIDLQVLQDYLNKAKAELQGLGGSHSAPPNPIIAHNSGIVNNTTQLIRDTLSTSATPNIGSSVTESKVTKLQNKIAELENEISVQSQLVLDLTNKIINEEYPNWDKFNKVELKESLLGLCNEEINFYKGLVENWSDVELKLLKRLDELK</sequence>
<dbReference type="GO" id="GO:0061709">
    <property type="term" value="P:reticulophagy"/>
    <property type="evidence" value="ECO:0007669"/>
    <property type="project" value="TreeGrafter"/>
</dbReference>
<feature type="compositionally biased region" description="Basic and acidic residues" evidence="11">
    <location>
        <begin position="12"/>
        <end position="27"/>
    </location>
</feature>
<proteinExistence type="inferred from homology"/>
<dbReference type="GO" id="GO:0034727">
    <property type="term" value="P:piecemeal microautophagy of the nucleus"/>
    <property type="evidence" value="ECO:0007669"/>
    <property type="project" value="TreeGrafter"/>
</dbReference>
<feature type="domain" description="PX" evidence="12">
    <location>
        <begin position="115"/>
        <end position="248"/>
    </location>
</feature>
<accession>A0A0V1PWC7</accession>
<feature type="coiled-coil region" evidence="10">
    <location>
        <begin position="492"/>
        <end position="526"/>
    </location>
</feature>
<comment type="subcellular location">
    <subcellularLocation>
        <location evidence="2">Cytoplasm</location>
    </subcellularLocation>
    <subcellularLocation>
        <location evidence="1">Endomembrane system</location>
        <topology evidence="1">Peripheral membrane protein</topology>
    </subcellularLocation>
</comment>
<keyword evidence="4" id="KW-0813">Transport</keyword>
<dbReference type="PANTHER" id="PTHR45949:SF2">
    <property type="entry name" value="SORTING NEXIN-4"/>
    <property type="match status" value="1"/>
</dbReference>
<evidence type="ECO:0000259" key="12">
    <source>
        <dbReference type="PROSITE" id="PS50195"/>
    </source>
</evidence>
<keyword evidence="7" id="KW-0472">Membrane</keyword>
<dbReference type="GO" id="GO:0000407">
    <property type="term" value="C:phagophore assembly site"/>
    <property type="evidence" value="ECO:0007669"/>
    <property type="project" value="TreeGrafter"/>
</dbReference>
<keyword evidence="6" id="KW-0446">Lipid-binding</keyword>
<name>A0A0V1PWC7_9ASCO</name>
<evidence type="ECO:0000256" key="8">
    <source>
        <dbReference type="ARBA" id="ARBA00040748"/>
    </source>
</evidence>
<dbReference type="GO" id="GO:0015031">
    <property type="term" value="P:protein transport"/>
    <property type="evidence" value="ECO:0007669"/>
    <property type="project" value="TreeGrafter"/>
</dbReference>
<dbReference type="GeneID" id="26840708"/>
<dbReference type="InterPro" id="IPR036871">
    <property type="entry name" value="PX_dom_sf"/>
</dbReference>
<dbReference type="EMBL" id="LMYN01000083">
    <property type="protein sequence ID" value="KSA00558.1"/>
    <property type="molecule type" value="Genomic_DNA"/>
</dbReference>
<dbReference type="AlphaFoldDB" id="A0A0V1PWC7"/>
<dbReference type="Gene3D" id="3.30.1520.10">
    <property type="entry name" value="Phox-like domain"/>
    <property type="match status" value="1"/>
</dbReference>
<dbReference type="GO" id="GO:0005769">
    <property type="term" value="C:early endosome"/>
    <property type="evidence" value="ECO:0007669"/>
    <property type="project" value="TreeGrafter"/>
</dbReference>
<evidence type="ECO:0000256" key="2">
    <source>
        <dbReference type="ARBA" id="ARBA00004496"/>
    </source>
</evidence>
<evidence type="ECO:0000256" key="10">
    <source>
        <dbReference type="SAM" id="Coils"/>
    </source>
</evidence>
<dbReference type="SMART" id="SM00312">
    <property type="entry name" value="PX"/>
    <property type="match status" value="1"/>
</dbReference>
<feature type="region of interest" description="Disordered" evidence="11">
    <location>
        <begin position="1"/>
        <end position="75"/>
    </location>
</feature>
<keyword evidence="10" id="KW-0175">Coiled coil</keyword>
<comment type="caution">
    <text evidence="13">The sequence shown here is derived from an EMBL/GenBank/DDBJ whole genome shotgun (WGS) entry which is preliminary data.</text>
</comment>
<gene>
    <name evidence="13" type="ORF">AC631_03699</name>
</gene>
<dbReference type="PROSITE" id="PS50195">
    <property type="entry name" value="PX"/>
    <property type="match status" value="1"/>
</dbReference>
<feature type="compositionally biased region" description="Polar residues" evidence="11">
    <location>
        <begin position="1"/>
        <end position="11"/>
    </location>
</feature>
<dbReference type="InterPro" id="IPR027267">
    <property type="entry name" value="AH/BAR_dom_sf"/>
</dbReference>
<evidence type="ECO:0000313" key="14">
    <source>
        <dbReference type="Proteomes" id="UP000054251"/>
    </source>
</evidence>
<dbReference type="Pfam" id="PF00787">
    <property type="entry name" value="PX"/>
    <property type="match status" value="1"/>
</dbReference>
<dbReference type="OrthoDB" id="205639at2759"/>
<evidence type="ECO:0000256" key="5">
    <source>
        <dbReference type="ARBA" id="ARBA00022490"/>
    </source>
</evidence>
<evidence type="ECO:0000256" key="1">
    <source>
        <dbReference type="ARBA" id="ARBA00004184"/>
    </source>
</evidence>
<evidence type="ECO:0000256" key="9">
    <source>
        <dbReference type="ARBA" id="ARBA00041273"/>
    </source>
</evidence>
<dbReference type="SUPFAM" id="SSF64268">
    <property type="entry name" value="PX domain"/>
    <property type="match status" value="1"/>
</dbReference>
<dbReference type="GO" id="GO:0035091">
    <property type="term" value="F:phosphatidylinositol binding"/>
    <property type="evidence" value="ECO:0007669"/>
    <property type="project" value="InterPro"/>
</dbReference>
<comment type="similarity">
    <text evidence="3">Belongs to the sorting nexin family.</text>
</comment>
<reference evidence="13 14" key="1">
    <citation type="submission" date="2015-11" db="EMBL/GenBank/DDBJ databases">
        <title>The genome of Debaryomyces fabryi.</title>
        <authorList>
            <person name="Tafer H."/>
            <person name="Lopandic K."/>
        </authorList>
    </citation>
    <scope>NUCLEOTIDE SEQUENCE [LARGE SCALE GENOMIC DNA]</scope>
    <source>
        <strain evidence="13 14">CBS 789</strain>
    </source>
</reference>
<dbReference type="GO" id="GO:0032456">
    <property type="term" value="P:endocytic recycling"/>
    <property type="evidence" value="ECO:0007669"/>
    <property type="project" value="TreeGrafter"/>
</dbReference>
<dbReference type="Proteomes" id="UP000054251">
    <property type="component" value="Unassembled WGS sequence"/>
</dbReference>
<protein>
    <recommendedName>
        <fullName evidence="8">Sorting nexin-4</fullName>
    </recommendedName>
    <alternativeName>
        <fullName evidence="9">Autophagy-related protein 24</fullName>
    </alternativeName>
</protein>